<evidence type="ECO:0000256" key="1">
    <source>
        <dbReference type="ARBA" id="ARBA00023121"/>
    </source>
</evidence>
<comment type="caution">
    <text evidence="2">The sequence shown here is derived from an EMBL/GenBank/DDBJ whole genome shotgun (WGS) entry which is preliminary data.</text>
</comment>
<dbReference type="PROSITE" id="PS51482">
    <property type="entry name" value="DEGV"/>
    <property type="match status" value="1"/>
</dbReference>
<dbReference type="RefSeq" id="WP_308729191.1">
    <property type="nucleotide sequence ID" value="NZ_JAJEQF010000072.1"/>
</dbReference>
<dbReference type="NCBIfam" id="TIGR00762">
    <property type="entry name" value="DegV"/>
    <property type="match status" value="1"/>
</dbReference>
<keyword evidence="1" id="KW-0446">Lipid-binding</keyword>
<evidence type="ECO:0000313" key="3">
    <source>
        <dbReference type="Proteomes" id="UP001199355"/>
    </source>
</evidence>
<name>A0AAE3DPB8_9FIRM</name>
<dbReference type="PANTHER" id="PTHR33434:SF2">
    <property type="entry name" value="FATTY ACID-BINDING PROTEIN TM_1468"/>
    <property type="match status" value="1"/>
</dbReference>
<dbReference type="Gene3D" id="3.30.1180.10">
    <property type="match status" value="1"/>
</dbReference>
<dbReference type="GO" id="GO:0008289">
    <property type="term" value="F:lipid binding"/>
    <property type="evidence" value="ECO:0007669"/>
    <property type="project" value="UniProtKB-KW"/>
</dbReference>
<dbReference type="SUPFAM" id="SSF82549">
    <property type="entry name" value="DAK1/DegV-like"/>
    <property type="match status" value="1"/>
</dbReference>
<protein>
    <submittedName>
        <fullName evidence="2">DegV family protein</fullName>
    </submittedName>
</protein>
<dbReference type="InterPro" id="IPR050270">
    <property type="entry name" value="DegV_domain_contain"/>
</dbReference>
<reference evidence="2 3" key="1">
    <citation type="submission" date="2021-10" db="EMBL/GenBank/DDBJ databases">
        <title>Anaerobic single-cell dispensing facilitates the cultivation of human gut bacteria.</title>
        <authorList>
            <person name="Afrizal A."/>
        </authorList>
    </citation>
    <scope>NUCLEOTIDE SEQUENCE [LARGE SCALE GENOMIC DNA]</scope>
    <source>
        <strain evidence="2 3">CLA-AA-H244</strain>
    </source>
</reference>
<dbReference type="InterPro" id="IPR003797">
    <property type="entry name" value="DegV"/>
</dbReference>
<dbReference type="Proteomes" id="UP001199355">
    <property type="component" value="Unassembled WGS sequence"/>
</dbReference>
<accession>A0AAE3DPB8</accession>
<keyword evidence="3" id="KW-1185">Reference proteome</keyword>
<evidence type="ECO:0000313" key="2">
    <source>
        <dbReference type="EMBL" id="MCC2169217.1"/>
    </source>
</evidence>
<organism evidence="2 3">
    <name type="scientific">Gallintestinimicrobium propionicum</name>
    <dbReference type="NCBI Taxonomy" id="2981770"/>
    <lineage>
        <taxon>Bacteria</taxon>
        <taxon>Bacillati</taxon>
        <taxon>Bacillota</taxon>
        <taxon>Clostridia</taxon>
        <taxon>Lachnospirales</taxon>
        <taxon>Lachnospiraceae</taxon>
        <taxon>Gallintestinimicrobium</taxon>
    </lineage>
</organism>
<dbReference type="Pfam" id="PF02645">
    <property type="entry name" value="DegV"/>
    <property type="match status" value="1"/>
</dbReference>
<dbReference type="AlphaFoldDB" id="A0AAE3DPB8"/>
<proteinExistence type="predicted"/>
<dbReference type="InterPro" id="IPR043168">
    <property type="entry name" value="DegV_C"/>
</dbReference>
<gene>
    <name evidence="2" type="ORF">LKD45_16280</name>
</gene>
<dbReference type="EMBL" id="JAJEQF010000072">
    <property type="protein sequence ID" value="MCC2169217.1"/>
    <property type="molecule type" value="Genomic_DNA"/>
</dbReference>
<dbReference type="PANTHER" id="PTHR33434">
    <property type="entry name" value="DEGV DOMAIN-CONTAINING PROTEIN DR_1986-RELATED"/>
    <property type="match status" value="1"/>
</dbReference>
<dbReference type="Gene3D" id="3.40.50.10170">
    <property type="match status" value="1"/>
</dbReference>
<sequence>MNQIQIITDAGSDIVDCSRTDLTVLPMTIRFGDEEYLDGVNLTHRQFYEKMIETQVLPTTSQPSPYAFETAIRKIHEQGDIALIITISSKLSGTWQSANIAAAETGGEVYIVDSLNVAVGEKAIVEYALRMKDAGTDIHTIVETLNHEKENLRVIALLDTLEYLQKGGRISKTVAIAGSLLSIKPVVSVVDGEVALLGKARGSRQGNNFLIQQIQKDGIDFSRPFFLGYTGLSDALLQKYISDSAEIWKEHVDHLPIGTIGGAIGTHVGPGAIAVAFFTEK</sequence>